<evidence type="ECO:0000313" key="2">
    <source>
        <dbReference type="Proteomes" id="UP001060215"/>
    </source>
</evidence>
<name>A0ACC0HIW4_9ERIC</name>
<comment type="caution">
    <text evidence="1">The sequence shown here is derived from an EMBL/GenBank/DDBJ whole genome shotgun (WGS) entry which is preliminary data.</text>
</comment>
<proteinExistence type="predicted"/>
<evidence type="ECO:0000313" key="1">
    <source>
        <dbReference type="EMBL" id="KAI8012390.1"/>
    </source>
</evidence>
<accession>A0ACC0HIW4</accession>
<organism evidence="1 2">
    <name type="scientific">Camellia lanceoleosa</name>
    <dbReference type="NCBI Taxonomy" id="1840588"/>
    <lineage>
        <taxon>Eukaryota</taxon>
        <taxon>Viridiplantae</taxon>
        <taxon>Streptophyta</taxon>
        <taxon>Embryophyta</taxon>
        <taxon>Tracheophyta</taxon>
        <taxon>Spermatophyta</taxon>
        <taxon>Magnoliopsida</taxon>
        <taxon>eudicotyledons</taxon>
        <taxon>Gunneridae</taxon>
        <taxon>Pentapetalae</taxon>
        <taxon>asterids</taxon>
        <taxon>Ericales</taxon>
        <taxon>Theaceae</taxon>
        <taxon>Camellia</taxon>
    </lineage>
</organism>
<keyword evidence="2" id="KW-1185">Reference proteome</keyword>
<gene>
    <name evidence="1" type="ORF">LOK49_LG06G02235</name>
</gene>
<dbReference type="EMBL" id="CM045762">
    <property type="protein sequence ID" value="KAI8012390.1"/>
    <property type="molecule type" value="Genomic_DNA"/>
</dbReference>
<protein>
    <submittedName>
        <fullName evidence="1">IN2-2 protein</fullName>
    </submittedName>
</protein>
<reference evidence="1 2" key="1">
    <citation type="journal article" date="2022" name="Plant J.">
        <title>Chromosome-level genome of Camellia lanceoleosa provides a valuable resource for understanding genome evolution and self-incompatibility.</title>
        <authorList>
            <person name="Gong W."/>
            <person name="Xiao S."/>
            <person name="Wang L."/>
            <person name="Liao Z."/>
            <person name="Chang Y."/>
            <person name="Mo W."/>
            <person name="Hu G."/>
            <person name="Li W."/>
            <person name="Zhao G."/>
            <person name="Zhu H."/>
            <person name="Hu X."/>
            <person name="Ji K."/>
            <person name="Xiang X."/>
            <person name="Song Q."/>
            <person name="Yuan D."/>
            <person name="Jin S."/>
            <person name="Zhang L."/>
        </authorList>
    </citation>
    <scope>NUCLEOTIDE SEQUENCE [LARGE SCALE GENOMIC DNA]</scope>
    <source>
        <strain evidence="1">SQ_2022a</strain>
    </source>
</reference>
<dbReference type="Proteomes" id="UP001060215">
    <property type="component" value="Chromosome 5"/>
</dbReference>
<sequence length="174" mass="18287">MAKVGRMKLGSKGLEVSRQGLGCMGISAFYGPPKPEEDMIKLIHHSINSGVTFLDTSDVYGPHTSEILLGKALKGGMRDKVELASKFGIIYADGKTEIRVLNAGYFGEIEGGVERFHGGEEVGDEGFVGGGDDFIPDGDAVDFGGGVEGEDVVSHPGHGGREFGDDGDVGVWRG</sequence>